<evidence type="ECO:0000256" key="1">
    <source>
        <dbReference type="ARBA" id="ARBA00006484"/>
    </source>
</evidence>
<dbReference type="PRINTS" id="PR00081">
    <property type="entry name" value="GDHRDH"/>
</dbReference>
<dbReference type="EC" id="1.1.1.163" evidence="5"/>
<dbReference type="Proteomes" id="UP000255233">
    <property type="component" value="Unassembled WGS sequence"/>
</dbReference>
<name>A0A379MTQ7_9BACT</name>
<feature type="domain" description="Ketoreductase" evidence="4">
    <location>
        <begin position="7"/>
        <end position="187"/>
    </location>
</feature>
<dbReference type="STRING" id="880526.GCA_000427365_02305"/>
<dbReference type="PANTHER" id="PTHR24321">
    <property type="entry name" value="DEHYDROGENASES, SHORT CHAIN"/>
    <property type="match status" value="1"/>
</dbReference>
<proteinExistence type="inferred from homology"/>
<dbReference type="EMBL" id="UGVL01000001">
    <property type="protein sequence ID" value="SUE34129.1"/>
    <property type="molecule type" value="Genomic_DNA"/>
</dbReference>
<evidence type="ECO:0000259" key="4">
    <source>
        <dbReference type="SMART" id="SM00822"/>
    </source>
</evidence>
<accession>A0A379MTQ7</accession>
<evidence type="ECO:0000256" key="2">
    <source>
        <dbReference type="ARBA" id="ARBA00023002"/>
    </source>
</evidence>
<organism evidence="5 6">
    <name type="scientific">Rikenella microfusus</name>
    <dbReference type="NCBI Taxonomy" id="28139"/>
    <lineage>
        <taxon>Bacteria</taxon>
        <taxon>Pseudomonadati</taxon>
        <taxon>Bacteroidota</taxon>
        <taxon>Bacteroidia</taxon>
        <taxon>Bacteroidales</taxon>
        <taxon>Rikenellaceae</taxon>
        <taxon>Rikenella</taxon>
    </lineage>
</organism>
<dbReference type="RefSeq" id="WP_027291823.1">
    <property type="nucleotide sequence ID" value="NZ_UGVL01000001.1"/>
</dbReference>
<dbReference type="PRINTS" id="PR00080">
    <property type="entry name" value="SDRFAMILY"/>
</dbReference>
<dbReference type="AlphaFoldDB" id="A0A379MTQ7"/>
<dbReference type="Pfam" id="PF13561">
    <property type="entry name" value="adh_short_C2"/>
    <property type="match status" value="1"/>
</dbReference>
<dbReference type="InterPro" id="IPR036291">
    <property type="entry name" value="NAD(P)-bd_dom_sf"/>
</dbReference>
<dbReference type="CDD" id="cd05233">
    <property type="entry name" value="SDR_c"/>
    <property type="match status" value="1"/>
</dbReference>
<dbReference type="FunFam" id="3.40.50.720:FF:000084">
    <property type="entry name" value="Short-chain dehydrogenase reductase"/>
    <property type="match status" value="1"/>
</dbReference>
<dbReference type="InterPro" id="IPR057326">
    <property type="entry name" value="KR_dom"/>
</dbReference>
<dbReference type="OrthoDB" id="9808814at2"/>
<dbReference type="SUPFAM" id="SSF51735">
    <property type="entry name" value="NAD(P)-binding Rossmann-fold domains"/>
    <property type="match status" value="1"/>
</dbReference>
<dbReference type="InterPro" id="IPR002347">
    <property type="entry name" value="SDR_fam"/>
</dbReference>
<keyword evidence="3" id="KW-0520">NAD</keyword>
<dbReference type="NCBIfam" id="NF005559">
    <property type="entry name" value="PRK07231.1"/>
    <property type="match status" value="1"/>
</dbReference>
<sequence>MGTMNGKVVMVTGAAAGIGLASAEAFAKAGATTVLVDINEPKEQAGKLVSEGYKAVAYRCDVSDTQAVKEMVDWIAATYRRLDAALNNAGIQTPQRPMAEITDEEFDRTVAVDLKGVWNCMRYEILQMLKQGGGAIVNTSSQGGVTGFPGQAAYIACKHAVIGLTRTAAIDYAAQGIRINAVCPGAIRTPMAEELIRRNPQVEVDLLRDIPAGRLGRPEEIANAVLWLCSPQASFVDGHVLLVDGAFSIH</sequence>
<evidence type="ECO:0000256" key="3">
    <source>
        <dbReference type="ARBA" id="ARBA00023027"/>
    </source>
</evidence>
<comment type="similarity">
    <text evidence="1">Belongs to the short-chain dehydrogenases/reductases (SDR) family.</text>
</comment>
<reference evidence="5 6" key="1">
    <citation type="submission" date="2018-06" db="EMBL/GenBank/DDBJ databases">
        <authorList>
            <consortium name="Pathogen Informatics"/>
            <person name="Doyle S."/>
        </authorList>
    </citation>
    <scope>NUCLEOTIDE SEQUENCE [LARGE SCALE GENOMIC DNA]</scope>
    <source>
        <strain evidence="5 6">NCTC11190</strain>
    </source>
</reference>
<dbReference type="Gene3D" id="3.40.50.720">
    <property type="entry name" value="NAD(P)-binding Rossmann-like Domain"/>
    <property type="match status" value="1"/>
</dbReference>
<keyword evidence="2 5" id="KW-0560">Oxidoreductase</keyword>
<protein>
    <submittedName>
        <fullName evidence="5">Cyclopentanol dehydrogenase</fullName>
        <ecNumber evidence="5">1.1.1.163</ecNumber>
    </submittedName>
</protein>
<evidence type="ECO:0000313" key="5">
    <source>
        <dbReference type="EMBL" id="SUE34129.1"/>
    </source>
</evidence>
<keyword evidence="6" id="KW-1185">Reference proteome</keyword>
<gene>
    <name evidence="5" type="primary">cpnA</name>
    <name evidence="5" type="ORF">NCTC11190_01347</name>
</gene>
<evidence type="ECO:0000313" key="6">
    <source>
        <dbReference type="Proteomes" id="UP000255233"/>
    </source>
</evidence>
<dbReference type="SMART" id="SM00822">
    <property type="entry name" value="PKS_KR"/>
    <property type="match status" value="1"/>
</dbReference>
<dbReference type="GO" id="GO:0055041">
    <property type="term" value="F:cyclopentanol dehydrogenase activity"/>
    <property type="evidence" value="ECO:0007669"/>
    <property type="project" value="UniProtKB-EC"/>
</dbReference>
<dbReference type="PANTHER" id="PTHR24321:SF8">
    <property type="entry name" value="ESTRADIOL 17-BETA-DEHYDROGENASE 8-RELATED"/>
    <property type="match status" value="1"/>
</dbReference>